<dbReference type="OrthoDB" id="1700726at2759"/>
<dbReference type="AlphaFoldDB" id="A0A067M9G0"/>
<evidence type="ECO:0000313" key="1">
    <source>
        <dbReference type="EMBL" id="KDQ12388.1"/>
    </source>
</evidence>
<dbReference type="SUPFAM" id="SSF56801">
    <property type="entry name" value="Acetyl-CoA synthetase-like"/>
    <property type="match status" value="1"/>
</dbReference>
<name>A0A067M9G0_BOTB1</name>
<gene>
    <name evidence="1" type="ORF">BOTBODRAFT_176607</name>
</gene>
<dbReference type="GO" id="GO:0016020">
    <property type="term" value="C:membrane"/>
    <property type="evidence" value="ECO:0007669"/>
    <property type="project" value="TreeGrafter"/>
</dbReference>
<reference evidence="2" key="1">
    <citation type="journal article" date="2014" name="Proc. Natl. Acad. Sci. U.S.A.">
        <title>Extensive sampling of basidiomycete genomes demonstrates inadequacy of the white-rot/brown-rot paradigm for wood decay fungi.</title>
        <authorList>
            <person name="Riley R."/>
            <person name="Salamov A.A."/>
            <person name="Brown D.W."/>
            <person name="Nagy L.G."/>
            <person name="Floudas D."/>
            <person name="Held B.W."/>
            <person name="Levasseur A."/>
            <person name="Lombard V."/>
            <person name="Morin E."/>
            <person name="Otillar R."/>
            <person name="Lindquist E.A."/>
            <person name="Sun H."/>
            <person name="LaButti K.M."/>
            <person name="Schmutz J."/>
            <person name="Jabbour D."/>
            <person name="Luo H."/>
            <person name="Baker S.E."/>
            <person name="Pisabarro A.G."/>
            <person name="Walton J.D."/>
            <person name="Blanchette R.A."/>
            <person name="Henrissat B."/>
            <person name="Martin F."/>
            <person name="Cullen D."/>
            <person name="Hibbett D.S."/>
            <person name="Grigoriev I.V."/>
        </authorList>
    </citation>
    <scope>NUCLEOTIDE SEQUENCE [LARGE SCALE GENOMIC DNA]</scope>
    <source>
        <strain evidence="2">FD-172 SS1</strain>
    </source>
</reference>
<proteinExistence type="predicted"/>
<dbReference type="STRING" id="930990.A0A067M9G0"/>
<keyword evidence="2" id="KW-1185">Reference proteome</keyword>
<dbReference type="Gene3D" id="3.40.50.12780">
    <property type="entry name" value="N-terminal domain of ligase-like"/>
    <property type="match status" value="1"/>
</dbReference>
<dbReference type="InterPro" id="IPR042099">
    <property type="entry name" value="ANL_N_sf"/>
</dbReference>
<accession>A0A067M9G0</accession>
<dbReference type="HOGENOM" id="CLU_502652_0_0_1"/>
<dbReference type="GO" id="GO:0005783">
    <property type="term" value="C:endoplasmic reticulum"/>
    <property type="evidence" value="ECO:0007669"/>
    <property type="project" value="TreeGrafter"/>
</dbReference>
<protein>
    <submittedName>
        <fullName evidence="1">Uncharacterized protein</fullName>
    </submittedName>
</protein>
<evidence type="ECO:0000313" key="2">
    <source>
        <dbReference type="Proteomes" id="UP000027195"/>
    </source>
</evidence>
<sequence length="560" mass="60069">MGVTDFLAIDNLSVALLSSAICLYFVPKLLRPLSQVHPLLLGNQADKARVRNEGESPVYRNYGVGHGAALPSRPAAEVRTVVDLVRSELAQPRLMWGTPITNSALKEKAQAFGSGLVQTCDITPGSKDARVLILLNDCIEYLTSDLALSTHGIRSITITQLRLLSPVVDKHDLDAVITHVLFIDELLELLCEEGTKSSPTVIVLGHELTPQAIAEKSKKANIKVVSWEDVIASGNTQGKVPVEVPKPEDIVTTSYYDIKGETLIGVDLTHQNFTAGPTVIRHMLSIAAPFSPSSRILSAHSLSTPFGRALAYTALYEGSGIAALESTKIVKGQEYTKPGPTLEELIRAVQISPSRPTHLYLNPGHVTALASAIHTRAKESFFYGLALRHKSFGLSEGYVNVDSIWDQGLLDVFGSARRSVLGLGDNEPWFKAVVSAGASLQQSKLSSIRIALSIPFVNMHIHPLSTAPIFASHPQDLQAFADGQDLAHVGAPGPNVEVKLTNIAETDVEMGLDPMGDLLIRGPSIGTPIPSAPAVEGWIKTGDAVLGLSNGTFKVLNNRN</sequence>
<dbReference type="GO" id="GO:0004467">
    <property type="term" value="F:long-chain fatty acid-CoA ligase activity"/>
    <property type="evidence" value="ECO:0007669"/>
    <property type="project" value="TreeGrafter"/>
</dbReference>
<dbReference type="PANTHER" id="PTHR43272">
    <property type="entry name" value="LONG-CHAIN-FATTY-ACID--COA LIGASE"/>
    <property type="match status" value="1"/>
</dbReference>
<dbReference type="Proteomes" id="UP000027195">
    <property type="component" value="Unassembled WGS sequence"/>
</dbReference>
<dbReference type="EMBL" id="KL198051">
    <property type="protein sequence ID" value="KDQ12388.1"/>
    <property type="molecule type" value="Genomic_DNA"/>
</dbReference>
<organism evidence="1 2">
    <name type="scientific">Botryobasidium botryosum (strain FD-172 SS1)</name>
    <dbReference type="NCBI Taxonomy" id="930990"/>
    <lineage>
        <taxon>Eukaryota</taxon>
        <taxon>Fungi</taxon>
        <taxon>Dikarya</taxon>
        <taxon>Basidiomycota</taxon>
        <taxon>Agaricomycotina</taxon>
        <taxon>Agaricomycetes</taxon>
        <taxon>Cantharellales</taxon>
        <taxon>Botryobasidiaceae</taxon>
        <taxon>Botryobasidium</taxon>
    </lineage>
</organism>
<dbReference type="PANTHER" id="PTHR43272:SF11">
    <property type="entry name" value="AMP-DEPENDENT SYNTHETASE_LIGASE DOMAIN-CONTAINING PROTEIN"/>
    <property type="match status" value="1"/>
</dbReference>
<dbReference type="InParanoid" id="A0A067M9G0"/>